<protein>
    <submittedName>
        <fullName evidence="1">Uncharacterized protein</fullName>
    </submittedName>
</protein>
<dbReference type="EnsemblMetazoa" id="Aqu2.1.30818_001">
    <property type="protein sequence ID" value="Aqu2.1.30818_001"/>
    <property type="gene ID" value="Aqu2.1.30818"/>
</dbReference>
<accession>A0A1X7USR4</accession>
<organism evidence="1">
    <name type="scientific">Amphimedon queenslandica</name>
    <name type="common">Sponge</name>
    <dbReference type="NCBI Taxonomy" id="400682"/>
    <lineage>
        <taxon>Eukaryota</taxon>
        <taxon>Metazoa</taxon>
        <taxon>Porifera</taxon>
        <taxon>Demospongiae</taxon>
        <taxon>Heteroscleromorpha</taxon>
        <taxon>Haplosclerida</taxon>
        <taxon>Niphatidae</taxon>
        <taxon>Amphimedon</taxon>
    </lineage>
</organism>
<reference evidence="1" key="1">
    <citation type="submission" date="2017-05" db="UniProtKB">
        <authorList>
            <consortium name="EnsemblMetazoa"/>
        </authorList>
    </citation>
    <scope>IDENTIFICATION</scope>
</reference>
<dbReference type="AlphaFoldDB" id="A0A1X7USR4"/>
<sequence length="46" mass="5330">GPYSPCPPPCWPTISQFLSILQNLRDYRDIFTLHHVDPSSFDLLQN</sequence>
<proteinExistence type="predicted"/>
<dbReference type="InParanoid" id="A0A1X7USR4"/>
<evidence type="ECO:0000313" key="1">
    <source>
        <dbReference type="EnsemblMetazoa" id="Aqu2.1.30818_001"/>
    </source>
</evidence>
<name>A0A1X7USR4_AMPQE</name>